<dbReference type="AlphaFoldDB" id="A0A1I5V0B8"/>
<dbReference type="SUPFAM" id="SSF52768">
    <property type="entry name" value="Arginase/deacetylase"/>
    <property type="match status" value="1"/>
</dbReference>
<dbReference type="Pfam" id="PF00850">
    <property type="entry name" value="Hist_deacetyl"/>
    <property type="match status" value="1"/>
</dbReference>
<dbReference type="RefSeq" id="WP_093008959.1">
    <property type="nucleotide sequence ID" value="NZ_FOXV01000001.1"/>
</dbReference>
<evidence type="ECO:0000259" key="2">
    <source>
        <dbReference type="Pfam" id="PF00850"/>
    </source>
</evidence>
<dbReference type="CDD" id="cd11599">
    <property type="entry name" value="HDAC_classII_2"/>
    <property type="match status" value="1"/>
</dbReference>
<dbReference type="Gene3D" id="3.40.800.20">
    <property type="entry name" value="Histone deacetylase domain"/>
    <property type="match status" value="1"/>
</dbReference>
<proteinExistence type="inferred from homology"/>
<dbReference type="STRING" id="93684.SAMN05421853_101238"/>
<dbReference type="InterPro" id="IPR000286">
    <property type="entry name" value="HDACs"/>
</dbReference>
<name>A0A1I5V0B8_9RHOB</name>
<dbReference type="InterPro" id="IPR023801">
    <property type="entry name" value="His_deacetylse_dom"/>
</dbReference>
<comment type="similarity">
    <text evidence="1">Belongs to the histone deacetylase family.</text>
</comment>
<dbReference type="InterPro" id="IPR023696">
    <property type="entry name" value="Ureohydrolase_dom_sf"/>
</dbReference>
<dbReference type="InterPro" id="IPR037138">
    <property type="entry name" value="His_deacetylse_dom_sf"/>
</dbReference>
<feature type="domain" description="Histone deacetylase" evidence="2">
    <location>
        <begin position="20"/>
        <end position="303"/>
    </location>
</feature>
<dbReference type="GO" id="GO:0040029">
    <property type="term" value="P:epigenetic regulation of gene expression"/>
    <property type="evidence" value="ECO:0007669"/>
    <property type="project" value="TreeGrafter"/>
</dbReference>
<evidence type="ECO:0000313" key="4">
    <source>
        <dbReference type="Proteomes" id="UP000243106"/>
    </source>
</evidence>
<dbReference type="PANTHER" id="PTHR10625:SF10">
    <property type="entry name" value="HISTONE DEACETYLASE HDAC1"/>
    <property type="match status" value="1"/>
</dbReference>
<dbReference type="PRINTS" id="PR01270">
    <property type="entry name" value="HDASUPER"/>
</dbReference>
<sequence>MVTALLTHDAALHHVTPEGHPERVARIEHLLHALAAFPLMRVPAPLAEDSDIERCHPPSYIGSLESHLPSRGLHQVDGDTWLSPGSLDAARRAAGGIVKAIDMVLDGEVANAFVAMRPPGHHAERTTAMGFCLFGTAAIGAKYALESRGLSRVAVVDFDVHHGNGTQDLLWHERRALTITSHQSPLWPGTGASHETGAHDNVLNLPLPPGSDGSRMREVYEDRVFPRLRDFAPELIILSAGFDAHADDPLANLNWQTEDFRWLTERLCELASEVCGGRVVSTLEGGYDLQALSEAGAAHVRALMEAGE</sequence>
<accession>A0A1I5V0B8</accession>
<evidence type="ECO:0000256" key="1">
    <source>
        <dbReference type="ARBA" id="ARBA00005947"/>
    </source>
</evidence>
<dbReference type="Proteomes" id="UP000243106">
    <property type="component" value="Unassembled WGS sequence"/>
</dbReference>
<dbReference type="GO" id="GO:0004407">
    <property type="term" value="F:histone deacetylase activity"/>
    <property type="evidence" value="ECO:0007669"/>
    <property type="project" value="TreeGrafter"/>
</dbReference>
<dbReference type="PANTHER" id="PTHR10625">
    <property type="entry name" value="HISTONE DEACETYLASE HDAC1-RELATED"/>
    <property type="match status" value="1"/>
</dbReference>
<evidence type="ECO:0000313" key="3">
    <source>
        <dbReference type="EMBL" id="SFQ00396.1"/>
    </source>
</evidence>
<gene>
    <name evidence="3" type="ORF">SAMN05421853_101238</name>
</gene>
<reference evidence="4" key="1">
    <citation type="submission" date="2016-10" db="EMBL/GenBank/DDBJ databases">
        <authorList>
            <person name="Varghese N."/>
            <person name="Submissions S."/>
        </authorList>
    </citation>
    <scope>NUCLEOTIDE SEQUENCE [LARGE SCALE GENOMIC DNA]</scope>
    <source>
        <strain evidence="4">JCM 10271</strain>
    </source>
</reference>
<keyword evidence="4" id="KW-1185">Reference proteome</keyword>
<protein>
    <submittedName>
        <fullName evidence="3">Acetoin utilization deacetylase AcuC</fullName>
    </submittedName>
</protein>
<organism evidence="3 4">
    <name type="scientific">Roseivivax halotolerans</name>
    <dbReference type="NCBI Taxonomy" id="93684"/>
    <lineage>
        <taxon>Bacteria</taxon>
        <taxon>Pseudomonadati</taxon>
        <taxon>Pseudomonadota</taxon>
        <taxon>Alphaproteobacteria</taxon>
        <taxon>Rhodobacterales</taxon>
        <taxon>Roseobacteraceae</taxon>
        <taxon>Roseivivax</taxon>
    </lineage>
</organism>
<dbReference type="EMBL" id="FOXV01000001">
    <property type="protein sequence ID" value="SFQ00396.1"/>
    <property type="molecule type" value="Genomic_DNA"/>
</dbReference>